<feature type="region of interest" description="Disordered" evidence="1">
    <location>
        <begin position="1"/>
        <end position="54"/>
    </location>
</feature>
<gene>
    <name evidence="2" type="ORF">ABM479_01300</name>
</gene>
<dbReference type="InterPro" id="IPR050445">
    <property type="entry name" value="Bact_polysacc_biosynth/exp"/>
</dbReference>
<organism evidence="2">
    <name type="scientific">Rhizobium sp. ZPR3</name>
    <dbReference type="NCBI Taxonomy" id="3158967"/>
    <lineage>
        <taxon>Bacteria</taxon>
        <taxon>Pseudomonadati</taxon>
        <taxon>Pseudomonadota</taxon>
        <taxon>Alphaproteobacteria</taxon>
        <taxon>Hyphomicrobiales</taxon>
        <taxon>Rhizobiaceae</taxon>
        <taxon>Rhizobium/Agrobacterium group</taxon>
        <taxon>Rhizobium</taxon>
    </lineage>
</organism>
<feature type="compositionally biased region" description="Basic and acidic residues" evidence="1">
    <location>
        <begin position="1"/>
        <end position="22"/>
    </location>
</feature>
<evidence type="ECO:0000313" key="2">
    <source>
        <dbReference type="EMBL" id="XBT93146.1"/>
    </source>
</evidence>
<sequence>MFESKARTGFHPDDAETQEVSRRSGRHISPYGEDDDLRGVSDLRAANSDDPRDAELRAILRRRLNGDPYPVSGRKRSLVIGAAAEQAEDVPHAYRSERREMPEPSSEPMPDLLEFVPDLLEGMRELPRQAAPAPIVVEHVSRAGRWSLSFGALCFIAATALTGAAIPTLLAPPPLYVSQAVLHADGEGRGRQALLDVAAKRVVAPSVLSDIVARMKLDRDPEFTGSRAGALGVAVELLSGSGNASDAPSRAQATLRKDIAVDIDGQAGLLRLIVTSSDPARSADIANRLVIATLYDPAVAKAAGTSRGTETASDRSRKELDHASATLAEFKARYGEDKIAAAAALQQQRQQLDVQIKAADLAVRTAKARLAAVKSATPASVLTGALSGDLSSPGLDDLRSRYNAAKSQLTQLSVQLGPRHPRLLAQQATVDDLAANMRSQLQRLAVSSEADVKAALEKQASLSAQMTAASQAVGDVDLGHLAQLQDAVATAQSRYEADQQNAAMTVSEVRPPLTVLSQAVASAAPLDDHLASNQATGFLVGLCLAFCAVFLRKWLADAEPTEEHATDESIMPAARALHHDGDNELPPLPDIGPEPSAVLVSDGTDQLDIADEWVRIQQELASLRAKVETYAVRRHQDRD</sequence>
<name>A0AAU7RSQ0_9HYPH</name>
<dbReference type="AlphaFoldDB" id="A0AAU7RSQ0"/>
<protein>
    <submittedName>
        <fullName evidence="2">Succinoglycan biosynthesis transport protein</fullName>
    </submittedName>
</protein>
<feature type="compositionally biased region" description="Basic and acidic residues" evidence="1">
    <location>
        <begin position="37"/>
        <end position="54"/>
    </location>
</feature>
<feature type="region of interest" description="Disordered" evidence="1">
    <location>
        <begin position="578"/>
        <end position="599"/>
    </location>
</feature>
<reference evidence="2" key="1">
    <citation type="submission" date="2024-06" db="EMBL/GenBank/DDBJ databases">
        <authorList>
            <person name="Li T."/>
            <person name="Gao R."/>
        </authorList>
    </citation>
    <scope>NUCLEOTIDE SEQUENCE</scope>
    <source>
        <strain evidence="2">ZPR3</strain>
    </source>
</reference>
<dbReference type="RefSeq" id="WP_349957474.1">
    <property type="nucleotide sequence ID" value="NZ_CP157960.1"/>
</dbReference>
<dbReference type="PANTHER" id="PTHR32309:SF31">
    <property type="entry name" value="CAPSULAR EXOPOLYSACCHARIDE FAMILY"/>
    <property type="match status" value="1"/>
</dbReference>
<proteinExistence type="predicted"/>
<accession>A0AAU7RSQ0</accession>
<dbReference type="EMBL" id="CP157960">
    <property type="protein sequence ID" value="XBT93146.1"/>
    <property type="molecule type" value="Genomic_DNA"/>
</dbReference>
<dbReference type="PANTHER" id="PTHR32309">
    <property type="entry name" value="TYROSINE-PROTEIN KINASE"/>
    <property type="match status" value="1"/>
</dbReference>
<evidence type="ECO:0000256" key="1">
    <source>
        <dbReference type="SAM" id="MobiDB-lite"/>
    </source>
</evidence>